<feature type="transmembrane region" description="Helical" evidence="2">
    <location>
        <begin position="119"/>
        <end position="136"/>
    </location>
</feature>
<feature type="transmembrane region" description="Helical" evidence="2">
    <location>
        <begin position="35"/>
        <end position="57"/>
    </location>
</feature>
<evidence type="ECO:0000256" key="2">
    <source>
        <dbReference type="SAM" id="Phobius"/>
    </source>
</evidence>
<evidence type="ECO:0000313" key="3">
    <source>
        <dbReference type="EMBL" id="MDB6186738.1"/>
    </source>
</evidence>
<comment type="caution">
    <text evidence="3">The sequence shown here is derived from an EMBL/GenBank/DDBJ whole genome shotgun (WGS) entry which is preliminary data.</text>
</comment>
<name>A0AAW6B685_9BACL</name>
<reference evidence="3" key="1">
    <citation type="submission" date="2023-08" db="EMBL/GenBank/DDBJ databases">
        <title>Dental plaque isolates bound by oral lectin ZG16B.</title>
        <authorList>
            <person name="Ghosh S."/>
        </authorList>
    </citation>
    <scope>NUCLEOTIDE SEQUENCE</scope>
    <source>
        <strain evidence="3">DP3_5B</strain>
    </source>
</reference>
<keyword evidence="2" id="KW-0472">Membrane</keyword>
<dbReference type="AlphaFoldDB" id="A0AAW6B685"/>
<proteinExistence type="predicted"/>
<keyword evidence="2" id="KW-1133">Transmembrane helix</keyword>
<evidence type="ECO:0000313" key="4">
    <source>
        <dbReference type="Proteomes" id="UP001212217"/>
    </source>
</evidence>
<feature type="region of interest" description="Disordered" evidence="1">
    <location>
        <begin position="205"/>
        <end position="367"/>
    </location>
</feature>
<gene>
    <name evidence="3" type="ORF">PNO30_08185</name>
</gene>
<feature type="transmembrane region" description="Helical" evidence="2">
    <location>
        <begin position="91"/>
        <end position="112"/>
    </location>
</feature>
<dbReference type="EMBL" id="JAQMFS010000100">
    <property type="protein sequence ID" value="MDB6186738.1"/>
    <property type="molecule type" value="Genomic_DNA"/>
</dbReference>
<evidence type="ECO:0000256" key="1">
    <source>
        <dbReference type="SAM" id="MobiDB-lite"/>
    </source>
</evidence>
<organism evidence="3 4">
    <name type="scientific">Gemella haemolysans</name>
    <dbReference type="NCBI Taxonomy" id="1379"/>
    <lineage>
        <taxon>Bacteria</taxon>
        <taxon>Bacillati</taxon>
        <taxon>Bacillota</taxon>
        <taxon>Bacilli</taxon>
        <taxon>Bacillales</taxon>
        <taxon>Gemellaceae</taxon>
        <taxon>Gemella</taxon>
    </lineage>
</organism>
<feature type="transmembrane region" description="Helical" evidence="2">
    <location>
        <begin position="142"/>
        <end position="159"/>
    </location>
</feature>
<dbReference type="Proteomes" id="UP001212217">
    <property type="component" value="Unassembled WGS sequence"/>
</dbReference>
<sequence length="443" mass="48662">MIDQRYKHVTYGSSFKDFFKGFVDFTGYSSVTGHWFPVGSILGGFILLTVLVFQGVLSSFSGIGRRSTNDFGYLLGGSAFSDGVSTFQTGLAFGIFILIAGLILILPLTASFSRRLRDVGFATWGIVILIALYYILSYFTVYLLTPVYCIVFLFVLMSLPSNAVETNSNSEFAKFFLRQTAQAQQYYSQFGNPFGQPVQYDQFGNPIPNQLNFNNGMNQGFNPQGQQGFNPNAPQGRPNPGFQGQPQQGFNPQGQQGFNPNAPQGRPNPGFQGQPQQGFNPQGQQGFNPNVPHGHQNPGFQGRPQQGFNPQGQQGFNPNAPHGNQNPGFQGQPQQNVNPNVPQGEPNQGFNAAGVQEQQTQQAPEVKQEEVVVEQQNVEEASQVETTPVVEVTPQVEVAPVVEEAPQVEETQEVKVEVAGGARSRRLQKLNKAEDEAVFKKRR</sequence>
<accession>A0AAW6B685</accession>
<dbReference type="RefSeq" id="WP_271987964.1">
    <property type="nucleotide sequence ID" value="NZ_JAQMFS010000100.1"/>
</dbReference>
<feature type="compositionally biased region" description="Low complexity" evidence="1">
    <location>
        <begin position="208"/>
        <end position="349"/>
    </location>
</feature>
<evidence type="ECO:0008006" key="5">
    <source>
        <dbReference type="Google" id="ProtNLM"/>
    </source>
</evidence>
<keyword evidence="2" id="KW-0812">Transmembrane</keyword>
<protein>
    <recommendedName>
        <fullName evidence="5">DUF805 domain-containing protein</fullName>
    </recommendedName>
</protein>